<dbReference type="GO" id="GO:0016740">
    <property type="term" value="F:transferase activity"/>
    <property type="evidence" value="ECO:0007669"/>
    <property type="project" value="UniProtKB-KW"/>
</dbReference>
<proteinExistence type="predicted"/>
<keyword evidence="2" id="KW-1185">Reference proteome</keyword>
<comment type="caution">
    <text evidence="1">The sequence shown here is derived from an EMBL/GenBank/DDBJ whole genome shotgun (WGS) entry which is preliminary data.</text>
</comment>
<name>A0ABX5KAC8_9BURK</name>
<dbReference type="Gene3D" id="3.40.50.2000">
    <property type="entry name" value="Glycogen Phosphorylase B"/>
    <property type="match status" value="1"/>
</dbReference>
<dbReference type="Proteomes" id="UP000245712">
    <property type="component" value="Unassembled WGS sequence"/>
</dbReference>
<evidence type="ECO:0000313" key="2">
    <source>
        <dbReference type="Proteomes" id="UP000245712"/>
    </source>
</evidence>
<keyword evidence="1" id="KW-0808">Transferase</keyword>
<accession>A0ABX5KAC8</accession>
<dbReference type="EMBL" id="QEOB01000034">
    <property type="protein sequence ID" value="PVX70837.1"/>
    <property type="molecule type" value="Genomic_DNA"/>
</dbReference>
<organism evidence="1 2">
    <name type="scientific">Paraburkholderia unamae</name>
    <dbReference type="NCBI Taxonomy" id="219649"/>
    <lineage>
        <taxon>Bacteria</taxon>
        <taxon>Pseudomonadati</taxon>
        <taxon>Pseudomonadota</taxon>
        <taxon>Betaproteobacteria</taxon>
        <taxon>Burkholderiales</taxon>
        <taxon>Burkholderiaceae</taxon>
        <taxon>Paraburkholderia</taxon>
    </lineage>
</organism>
<gene>
    <name evidence="1" type="ORF">C7402_13462</name>
</gene>
<evidence type="ECO:0000313" key="1">
    <source>
        <dbReference type="EMBL" id="PVX70837.1"/>
    </source>
</evidence>
<sequence>MAVQLRIPFFSIGDQVSVTAIPEAYYAQKGERLFYSDERMWVFKHNPYIDFRSAAQGDTEVMVIPDARDEKHARRYEKQYNSDTFGSQTEYILHQLGLKGGACRHPRLYIHEEVHIVPHKVVVHTTGSDRALTGEAPIRYQFGEDEVRVMSDDVIAAIRRNYRNWLVVQIGSKSDKPLEGRNVIDLRGKLDLWESAAEIATASRFIGVNSGPMHIANCYPRVAKRIVLMEFSRSYLAHEGDWPFPWRAGCTRNFLTAWLDPENTYFNRFDVDCGSSFSYLKV</sequence>
<dbReference type="RefSeq" id="WP_116614652.1">
    <property type="nucleotide sequence ID" value="NZ_QEOB01000034.1"/>
</dbReference>
<protein>
    <submittedName>
        <fullName evidence="1">Glycosyl transferase family 9 (Putative heptosyltransferase)</fullName>
    </submittedName>
</protein>
<dbReference type="SUPFAM" id="SSF53756">
    <property type="entry name" value="UDP-Glycosyltransferase/glycogen phosphorylase"/>
    <property type="match status" value="1"/>
</dbReference>
<reference evidence="1 2" key="1">
    <citation type="submission" date="2018-05" db="EMBL/GenBank/DDBJ databases">
        <title>Genomic Encyclopedia of Type Strains, Phase IV (KMG-V): Genome sequencing to study the core and pangenomes of soil and plant-associated prokaryotes.</title>
        <authorList>
            <person name="Whitman W."/>
        </authorList>
    </citation>
    <scope>NUCLEOTIDE SEQUENCE [LARGE SCALE GENOMIC DNA]</scope>
    <source>
        <strain evidence="1 2">SCZa-39</strain>
    </source>
</reference>